<evidence type="ECO:0000256" key="2">
    <source>
        <dbReference type="ARBA" id="ARBA00022618"/>
    </source>
</evidence>
<dbReference type="InterPro" id="IPR006671">
    <property type="entry name" value="Cyclin_N"/>
</dbReference>
<dbReference type="KEGG" id="nta:107762855"/>
<dbReference type="Pfam" id="PF02984">
    <property type="entry name" value="Cyclin_C"/>
    <property type="match status" value="1"/>
</dbReference>
<dbReference type="GO" id="GO:0016538">
    <property type="term" value="F:cyclin-dependent protein serine/threonine kinase regulator activity"/>
    <property type="evidence" value="ECO:0000318"/>
    <property type="project" value="GO_Central"/>
</dbReference>
<dbReference type="FunFam" id="1.10.472.10:FF:000060">
    <property type="entry name" value="D6-type cyclin"/>
    <property type="match status" value="1"/>
</dbReference>
<dbReference type="RefSeq" id="XP_016436740.1">
    <property type="nucleotide sequence ID" value="XM_016581254.2"/>
</dbReference>
<dbReference type="GO" id="GO:0051301">
    <property type="term" value="P:cell division"/>
    <property type="evidence" value="ECO:0007669"/>
    <property type="project" value="UniProtKB-KW"/>
</dbReference>
<dbReference type="InterPro" id="IPR004367">
    <property type="entry name" value="Cyclin_C-dom"/>
</dbReference>
<dbReference type="InterPro" id="IPR036915">
    <property type="entry name" value="Cyclin-like_sf"/>
</dbReference>
<evidence type="ECO:0000256" key="1">
    <source>
        <dbReference type="ARBA" id="ARBA00009065"/>
    </source>
</evidence>
<dbReference type="Proteomes" id="UP000790787">
    <property type="component" value="Chromosome 14"/>
</dbReference>
<dbReference type="PaxDb" id="4097-A0A1S3X9X8"/>
<keyword evidence="2" id="KW-0132">Cell division</keyword>
<feature type="domain" description="Cyclin-like" evidence="6">
    <location>
        <begin position="52"/>
        <end position="138"/>
    </location>
</feature>
<proteinExistence type="inferred from homology"/>
<dbReference type="SMART" id="SM00385">
    <property type="entry name" value="CYCLIN"/>
    <property type="match status" value="1"/>
</dbReference>
<dbReference type="InterPro" id="IPR039361">
    <property type="entry name" value="Cyclin"/>
</dbReference>
<dbReference type="STRING" id="4097.A0A1S3X9X8"/>
<dbReference type="InterPro" id="IPR013763">
    <property type="entry name" value="Cyclin-like_dom"/>
</dbReference>
<sequence>MKFDLENPLSSSNEHENDTVSALFAAESDHMPSFFSFKSTDIPFFIRRHAFSLISQVQFSYNLDQFTTYLAVNYIDRFLSKQPVPGNKPWIVRILAIASLSLAAKMRSISLSLFDFQRDEGLIFDSQSIQRMEVLILTTLNWRLRSITPFAFLQFFESLFELSESSLSQILKDRATDIIFSSHYEVKLFEYKQSILAASALLCAAHELVPQQFSFFLDAVSKWEHINKDELLNCWELMRDVTDAGKSTIDEMSSISLTPKTVLDYEVTSPQNENNSKRRRLSGFRNDQTFHISQL</sequence>
<name>A0A1S3X9X8_TOBAC</name>
<dbReference type="PANTHER" id="PTHR10177">
    <property type="entry name" value="CYCLINS"/>
    <property type="match status" value="1"/>
</dbReference>
<dbReference type="Pfam" id="PF00134">
    <property type="entry name" value="Cyclin_N"/>
    <property type="match status" value="1"/>
</dbReference>
<organism evidence="7 8">
    <name type="scientific">Nicotiana tabacum</name>
    <name type="common">Common tobacco</name>
    <dbReference type="NCBI Taxonomy" id="4097"/>
    <lineage>
        <taxon>Eukaryota</taxon>
        <taxon>Viridiplantae</taxon>
        <taxon>Streptophyta</taxon>
        <taxon>Embryophyta</taxon>
        <taxon>Tracheophyta</taxon>
        <taxon>Spermatophyta</taxon>
        <taxon>Magnoliopsida</taxon>
        <taxon>eudicotyledons</taxon>
        <taxon>Gunneridae</taxon>
        <taxon>Pentapetalae</taxon>
        <taxon>asterids</taxon>
        <taxon>lamiids</taxon>
        <taxon>Solanales</taxon>
        <taxon>Solanaceae</taxon>
        <taxon>Nicotianoideae</taxon>
        <taxon>Nicotianeae</taxon>
        <taxon>Nicotiana</taxon>
    </lineage>
</organism>
<dbReference type="Gene3D" id="1.10.472.10">
    <property type="entry name" value="Cyclin-like"/>
    <property type="match status" value="2"/>
</dbReference>
<evidence type="ECO:0000256" key="4">
    <source>
        <dbReference type="ARBA" id="ARBA00023306"/>
    </source>
</evidence>
<keyword evidence="4" id="KW-0131">Cell cycle</keyword>
<evidence type="ECO:0000313" key="8">
    <source>
        <dbReference type="RefSeq" id="XP_016436740.1"/>
    </source>
</evidence>
<evidence type="ECO:0000256" key="3">
    <source>
        <dbReference type="ARBA" id="ARBA00023127"/>
    </source>
</evidence>
<dbReference type="OMA" id="GHIYKEE"/>
<dbReference type="RefSeq" id="XP_016436740.1">
    <property type="nucleotide sequence ID" value="XM_016581254.1"/>
</dbReference>
<dbReference type="GeneID" id="107762855"/>
<accession>A0A1S3X9X8</accession>
<keyword evidence="3 5" id="KW-0195">Cyclin</keyword>
<dbReference type="AlphaFoldDB" id="A0A1S3X9X8"/>
<dbReference type="SUPFAM" id="SSF47954">
    <property type="entry name" value="Cyclin-like"/>
    <property type="match status" value="2"/>
</dbReference>
<evidence type="ECO:0000313" key="7">
    <source>
        <dbReference type="Proteomes" id="UP000790787"/>
    </source>
</evidence>
<evidence type="ECO:0000256" key="5">
    <source>
        <dbReference type="RuleBase" id="RU000383"/>
    </source>
</evidence>
<evidence type="ECO:0000259" key="6">
    <source>
        <dbReference type="SMART" id="SM00385"/>
    </source>
</evidence>
<dbReference type="OrthoDB" id="306099at2759"/>
<dbReference type="GO" id="GO:0005737">
    <property type="term" value="C:cytoplasm"/>
    <property type="evidence" value="ECO:0000318"/>
    <property type="project" value="GO_Central"/>
</dbReference>
<protein>
    <submittedName>
        <fullName evidence="8">Cyclin-D6-1 isoform X1</fullName>
    </submittedName>
</protein>
<dbReference type="GO" id="GO:0000307">
    <property type="term" value="C:cyclin-dependent protein kinase holoenzyme complex"/>
    <property type="evidence" value="ECO:0000318"/>
    <property type="project" value="GO_Central"/>
</dbReference>
<reference evidence="8" key="2">
    <citation type="submission" date="2025-08" db="UniProtKB">
        <authorList>
            <consortium name="RefSeq"/>
        </authorList>
    </citation>
    <scope>IDENTIFICATION</scope>
    <source>
        <tissue evidence="8">Leaf</tissue>
    </source>
</reference>
<comment type="similarity">
    <text evidence="1">Belongs to the cyclin family. Cyclin D subfamily.</text>
</comment>
<reference evidence="7" key="1">
    <citation type="journal article" date="2014" name="Nat. Commun.">
        <title>The tobacco genome sequence and its comparison with those of tomato and potato.</title>
        <authorList>
            <person name="Sierro N."/>
            <person name="Battey J.N."/>
            <person name="Ouadi S."/>
            <person name="Bakaher N."/>
            <person name="Bovet L."/>
            <person name="Willig A."/>
            <person name="Goepfert S."/>
            <person name="Peitsch M.C."/>
            <person name="Ivanov N.V."/>
        </authorList>
    </citation>
    <scope>NUCLEOTIDE SEQUENCE [LARGE SCALE GENOMIC DNA]</scope>
</reference>
<dbReference type="GO" id="GO:0005634">
    <property type="term" value="C:nucleus"/>
    <property type="evidence" value="ECO:0000318"/>
    <property type="project" value="GO_Central"/>
</dbReference>
<dbReference type="GO" id="GO:0000082">
    <property type="term" value="P:G1/S transition of mitotic cell cycle"/>
    <property type="evidence" value="ECO:0000318"/>
    <property type="project" value="GO_Central"/>
</dbReference>
<keyword evidence="7" id="KW-1185">Reference proteome</keyword>
<gene>
    <name evidence="8" type="primary">LOC107762855</name>
</gene>